<organism evidence="2 3">
    <name type="scientific">Sphingomonas ursincola</name>
    <dbReference type="NCBI Taxonomy" id="56361"/>
    <lineage>
        <taxon>Bacteria</taxon>
        <taxon>Pseudomonadati</taxon>
        <taxon>Pseudomonadota</taxon>
        <taxon>Alphaproteobacteria</taxon>
        <taxon>Sphingomonadales</taxon>
        <taxon>Sphingomonadaceae</taxon>
        <taxon>Sphingomonas</taxon>
    </lineage>
</organism>
<evidence type="ECO:0000313" key="2">
    <source>
        <dbReference type="EMBL" id="MBA1373210.1"/>
    </source>
</evidence>
<sequence>MTTTADQIVSLLRPAAPANQFVQAEVDLIDRLAASWDGRRVPAGAAPIAMIGLSPQDFAAAAKRLGCSVAQIRAVDEVESQGGWFKDVRADILALDGPGGFIDGPHLPKILFEAHIFDRQTEGRFRKSHPNLSSAKWNRALYVGGQGEWNRLYRAMQLAPRAALMSASVGRYQIMGFNHKLAGFDTVEGFWDAMKRSERDHLDAFVAFIESKKLQSALRAISNVHADNIAFALGYNGLGYARNGYHIKIAKAHAKWISR</sequence>
<dbReference type="Proteomes" id="UP000589292">
    <property type="component" value="Unassembled WGS sequence"/>
</dbReference>
<dbReference type="AlphaFoldDB" id="A0A7V8RB39"/>
<reference evidence="2 3" key="1">
    <citation type="journal article" date="1994" name="Int. J. Syst. Bacteriol.">
        <title>Phylogenetic positions of novel aerobic, bacteriochlorophyll a-containing bacteria and description of Roseococcus thiosulfatophilus gen. nov., sp. nov., Erythromicrobium ramosum gen. nov., sp. nov., and Erythrobacter litoralis sp. nov.</title>
        <authorList>
            <person name="Yurkov V."/>
            <person name="Stackebrandt E."/>
            <person name="Holmes A."/>
            <person name="Fuerst J.A."/>
            <person name="Hugenholtz P."/>
            <person name="Golecki J."/>
            <person name="Gad'on N."/>
            <person name="Gorlenko V.M."/>
            <person name="Kompantseva E.I."/>
            <person name="Drews G."/>
        </authorList>
    </citation>
    <scope>NUCLEOTIDE SEQUENCE [LARGE SCALE GENOMIC DNA]</scope>
    <source>
        <strain evidence="2 3">KR-99</strain>
    </source>
</reference>
<evidence type="ECO:0000313" key="3">
    <source>
        <dbReference type="Proteomes" id="UP000589292"/>
    </source>
</evidence>
<dbReference type="EMBL" id="VDES01000001">
    <property type="protein sequence ID" value="MBA1373210.1"/>
    <property type="molecule type" value="Genomic_DNA"/>
</dbReference>
<proteinExistence type="predicted"/>
<keyword evidence="3" id="KW-1185">Reference proteome</keyword>
<comment type="caution">
    <text evidence="2">The sequence shown here is derived from an EMBL/GenBank/DDBJ whole genome shotgun (WGS) entry which is preliminary data.</text>
</comment>
<dbReference type="Pfam" id="PF11860">
    <property type="entry name" value="Muramidase"/>
    <property type="match status" value="1"/>
</dbReference>
<protein>
    <submittedName>
        <fullName evidence="2">N-acetylmuramidase family protein</fullName>
    </submittedName>
</protein>
<accession>A0A7V8RB39</accession>
<feature type="domain" description="N-acetylmuramidase" evidence="1">
    <location>
        <begin position="69"/>
        <end position="256"/>
    </location>
</feature>
<gene>
    <name evidence="2" type="ORF">FG486_02575</name>
</gene>
<evidence type="ECO:0000259" key="1">
    <source>
        <dbReference type="Pfam" id="PF11860"/>
    </source>
</evidence>
<name>A0A7V8RB39_9SPHN</name>
<dbReference type="RefSeq" id="WP_181266324.1">
    <property type="nucleotide sequence ID" value="NZ_BAAAGB010000002.1"/>
</dbReference>
<dbReference type="InterPro" id="IPR024408">
    <property type="entry name" value="Muramidase"/>
</dbReference>